<protein>
    <recommendedName>
        <fullName evidence="2">GAF domain-containing protein</fullName>
    </recommendedName>
</protein>
<dbReference type="InterPro" id="IPR003018">
    <property type="entry name" value="GAF"/>
</dbReference>
<dbReference type="Proteomes" id="UP000794436">
    <property type="component" value="Unassembled WGS sequence"/>
</dbReference>
<reference evidence="3" key="1">
    <citation type="submission" date="2019-03" db="EMBL/GenBank/DDBJ databases">
        <title>Long read genome sequence of the mycoparasitic Pythium oligandrum ATCC 38472 isolated from sugarbeet rhizosphere.</title>
        <authorList>
            <person name="Gaulin E."/>
        </authorList>
    </citation>
    <scope>NUCLEOTIDE SEQUENCE</scope>
    <source>
        <strain evidence="3">ATCC 38472_TT</strain>
    </source>
</reference>
<dbReference type="InterPro" id="IPR029016">
    <property type="entry name" value="GAF-like_dom_sf"/>
</dbReference>
<dbReference type="Gene3D" id="3.30.450.40">
    <property type="match status" value="1"/>
</dbReference>
<accession>A0A8K1FIB1</accession>
<feature type="region of interest" description="Disordered" evidence="1">
    <location>
        <begin position="1"/>
        <end position="61"/>
    </location>
</feature>
<dbReference type="Pfam" id="PF01590">
    <property type="entry name" value="GAF"/>
    <property type="match status" value="1"/>
</dbReference>
<evidence type="ECO:0000313" key="3">
    <source>
        <dbReference type="EMBL" id="TMW59563.1"/>
    </source>
</evidence>
<dbReference type="SUPFAM" id="SSF55781">
    <property type="entry name" value="GAF domain-like"/>
    <property type="match status" value="1"/>
</dbReference>
<feature type="compositionally biased region" description="Polar residues" evidence="1">
    <location>
        <begin position="20"/>
        <end position="31"/>
    </location>
</feature>
<dbReference type="PANTHER" id="PTHR43102:SF2">
    <property type="entry name" value="GAF DOMAIN-CONTAINING PROTEIN"/>
    <property type="match status" value="1"/>
</dbReference>
<feature type="compositionally biased region" description="Low complexity" evidence="1">
    <location>
        <begin position="1"/>
        <end position="17"/>
    </location>
</feature>
<sequence length="524" mass="58260">MPSARCSAVSSSSSGASTPLRGSNRSQLSSYEQRRKRSARNSGWSSGTHSTQASSPKPNRCLVISDDDLETLADETSSTIQWEQILDATSRWKWKESVKDFSIYTKQDGQRYAVLAVGVLPCSVAELRVLMHAARNEEHIRCMDALHGSHFREGEVVHNVDLCTDDTRPVPLGRASAPLVQLSVKTATFNKTNWLSSHEEWCYIDAVYDDRSDYSNVVIRSLRVPKVVPNRQNDKPAEAALSELLHDALYTAPTKCKKERVMNVIKHMISTSDVESTPSSPCSAVTALFATHSSDPDFSHALEKQLKVDSIPDEDDQFANTDERKYQVNPGQDVEVQMTYPVPNNEEQRLRLIKESRICEMGKIDELDIICNIAAKEVDCLASLVTIIGKRDVYIAASSMEALQQKTLPRADVFCAHSIMDTKPFVLPHPEADVRFHKASPVFDLSARFYCGFPLLAGDDSTVIGSVCCIDTKSRELTEAQYTSLSKLAATASKVVKLQTLQRRNSASEQLRTYDSEPPLARHS</sequence>
<dbReference type="AlphaFoldDB" id="A0A8K1FIB1"/>
<organism evidence="3 4">
    <name type="scientific">Pythium oligandrum</name>
    <name type="common">Mycoparasitic fungus</name>
    <dbReference type="NCBI Taxonomy" id="41045"/>
    <lineage>
        <taxon>Eukaryota</taxon>
        <taxon>Sar</taxon>
        <taxon>Stramenopiles</taxon>
        <taxon>Oomycota</taxon>
        <taxon>Peronosporomycetes</taxon>
        <taxon>Pythiales</taxon>
        <taxon>Pythiaceae</taxon>
        <taxon>Pythium</taxon>
    </lineage>
</organism>
<evidence type="ECO:0000256" key="1">
    <source>
        <dbReference type="SAM" id="MobiDB-lite"/>
    </source>
</evidence>
<feature type="compositionally biased region" description="Polar residues" evidence="1">
    <location>
        <begin position="40"/>
        <end position="57"/>
    </location>
</feature>
<evidence type="ECO:0000313" key="4">
    <source>
        <dbReference type="Proteomes" id="UP000794436"/>
    </source>
</evidence>
<evidence type="ECO:0000259" key="2">
    <source>
        <dbReference type="Pfam" id="PF01590"/>
    </source>
</evidence>
<gene>
    <name evidence="3" type="ORF">Poli38472_004632</name>
</gene>
<name>A0A8K1FIB1_PYTOL</name>
<dbReference type="OrthoDB" id="21225at2759"/>
<proteinExistence type="predicted"/>
<keyword evidence="4" id="KW-1185">Reference proteome</keyword>
<comment type="caution">
    <text evidence="3">The sequence shown here is derived from an EMBL/GenBank/DDBJ whole genome shotgun (WGS) entry which is preliminary data.</text>
</comment>
<dbReference type="EMBL" id="SPLM01000109">
    <property type="protein sequence ID" value="TMW59563.1"/>
    <property type="molecule type" value="Genomic_DNA"/>
</dbReference>
<feature type="domain" description="GAF" evidence="2">
    <location>
        <begin position="368"/>
        <end position="493"/>
    </location>
</feature>
<dbReference type="PANTHER" id="PTHR43102">
    <property type="entry name" value="SLR1143 PROTEIN"/>
    <property type="match status" value="1"/>
</dbReference>